<proteinExistence type="predicted"/>
<feature type="signal peptide" evidence="1">
    <location>
        <begin position="1"/>
        <end position="22"/>
    </location>
</feature>
<dbReference type="EMBL" id="JAMXLR010000082">
    <property type="protein sequence ID" value="MCO6046981.1"/>
    <property type="molecule type" value="Genomic_DNA"/>
</dbReference>
<keyword evidence="1" id="KW-0732">Signal</keyword>
<dbReference type="RefSeq" id="WP_252855095.1">
    <property type="nucleotide sequence ID" value="NZ_JAMXLR010000082.1"/>
</dbReference>
<organism evidence="2 3">
    <name type="scientific">Aeoliella straminimaris</name>
    <dbReference type="NCBI Taxonomy" id="2954799"/>
    <lineage>
        <taxon>Bacteria</taxon>
        <taxon>Pseudomonadati</taxon>
        <taxon>Planctomycetota</taxon>
        <taxon>Planctomycetia</taxon>
        <taxon>Pirellulales</taxon>
        <taxon>Lacipirellulaceae</taxon>
        <taxon>Aeoliella</taxon>
    </lineage>
</organism>
<evidence type="ECO:0000256" key="1">
    <source>
        <dbReference type="SAM" id="SignalP"/>
    </source>
</evidence>
<name>A0A9X2FJC8_9BACT</name>
<dbReference type="Proteomes" id="UP001155241">
    <property type="component" value="Unassembled WGS sequence"/>
</dbReference>
<dbReference type="AlphaFoldDB" id="A0A9X2FJC8"/>
<dbReference type="Pfam" id="PF07585">
    <property type="entry name" value="BBP7"/>
    <property type="match status" value="1"/>
</dbReference>
<reference evidence="2" key="1">
    <citation type="submission" date="2022-06" db="EMBL/GenBank/DDBJ databases">
        <title>Aeoliella straminimaris, a novel planctomycete from sediments.</title>
        <authorList>
            <person name="Vitorino I.R."/>
            <person name="Lage O.M."/>
        </authorList>
    </citation>
    <scope>NUCLEOTIDE SEQUENCE</scope>
    <source>
        <strain evidence="2">ICT_H6.2</strain>
    </source>
</reference>
<dbReference type="InterPro" id="IPR011446">
    <property type="entry name" value="BBP7"/>
</dbReference>
<protein>
    <submittedName>
        <fullName evidence="2">BBP7 family outer membrane beta-barrel protein</fullName>
    </submittedName>
</protein>
<accession>A0A9X2FJC8</accession>
<evidence type="ECO:0000313" key="2">
    <source>
        <dbReference type="EMBL" id="MCO6046981.1"/>
    </source>
</evidence>
<sequence>MSRTICVSVAVVMLAAVSQVNAQGTYPQAASGAYNPAPNNVDWQSYVAPRATPYQGGYRVASGTPTPVPQGYTPAANPNTASYLQAPAGYHGGVPSSGGCESYSSYEPCCPAPSCDPCPTPCTRCWYASLGALFLTREPQDNYTFSYDSANEDDQYVDAANADMDFAPGVEATVGWYDCCTNVGFELTYWQLFPGDESTQMLGADLAPGFLDGIRNYDQLDYNGGTADANVNAAQIHRLTRGWEVYNVEANRVIVFRQNGCASPWQFQSLAGFRYFKFKETLGFVSDPTETIIDGDLDEYRINIDTDNQLFGFQLGGISERAIGQRWTIRLIGKAGLYNNHITMNYFEGGAAGAAVINNGPNAGQAMIVNASTNDLAFLGEFGAGVTCRVGNCWRLGADYRMIGVTGIALPTDQIYFDTRGINDVRIIDNDASLLLHGAFVRVERSF</sequence>
<gene>
    <name evidence="2" type="ORF">NG895_24035</name>
</gene>
<keyword evidence="3" id="KW-1185">Reference proteome</keyword>
<comment type="caution">
    <text evidence="2">The sequence shown here is derived from an EMBL/GenBank/DDBJ whole genome shotgun (WGS) entry which is preliminary data.</text>
</comment>
<evidence type="ECO:0000313" key="3">
    <source>
        <dbReference type="Proteomes" id="UP001155241"/>
    </source>
</evidence>
<feature type="chain" id="PRO_5040725441" evidence="1">
    <location>
        <begin position="23"/>
        <end position="447"/>
    </location>
</feature>